<reference evidence="1 2" key="1">
    <citation type="journal article" date="2019" name="Genome Biol. Evol.">
        <title>Insights into the evolution of the New World diploid cottons (Gossypium, subgenus Houzingenia) based on genome sequencing.</title>
        <authorList>
            <person name="Grover C.E."/>
            <person name="Arick M.A. 2nd"/>
            <person name="Thrash A."/>
            <person name="Conover J.L."/>
            <person name="Sanders W.S."/>
            <person name="Peterson D.G."/>
            <person name="Frelichowski J.E."/>
            <person name="Scheffler J.A."/>
            <person name="Scheffler B.E."/>
            <person name="Wendel J.F."/>
        </authorList>
    </citation>
    <scope>NUCLEOTIDE SEQUENCE [LARGE SCALE GENOMIC DNA]</scope>
    <source>
        <strain evidence="1">157</strain>
        <tissue evidence="1">Leaf</tissue>
    </source>
</reference>
<protein>
    <recommendedName>
        <fullName evidence="3">RNase H type-1 domain-containing protein</fullName>
    </recommendedName>
</protein>
<organism evidence="1 2">
    <name type="scientific">Gossypium lobatum</name>
    <dbReference type="NCBI Taxonomy" id="34289"/>
    <lineage>
        <taxon>Eukaryota</taxon>
        <taxon>Viridiplantae</taxon>
        <taxon>Streptophyta</taxon>
        <taxon>Embryophyta</taxon>
        <taxon>Tracheophyta</taxon>
        <taxon>Spermatophyta</taxon>
        <taxon>Magnoliopsida</taxon>
        <taxon>eudicotyledons</taxon>
        <taxon>Gunneridae</taxon>
        <taxon>Pentapetalae</taxon>
        <taxon>rosids</taxon>
        <taxon>malvids</taxon>
        <taxon>Malvales</taxon>
        <taxon>Malvaceae</taxon>
        <taxon>Malvoideae</taxon>
        <taxon>Gossypium</taxon>
    </lineage>
</organism>
<name>A0A7J8MC53_9ROSI</name>
<evidence type="ECO:0000313" key="2">
    <source>
        <dbReference type="Proteomes" id="UP000593572"/>
    </source>
</evidence>
<sequence>WHNRNSIFHEGAHQNAFRDALTIIKKLRYDEKDKSIVSVLIHKIKERINSFRSVEFRYISCQGNEAAHLLDGEGKRYATPMFLIDEAPRVMEAEVERDREAMQGAT</sequence>
<gene>
    <name evidence="1" type="ORF">Golob_007206</name>
</gene>
<keyword evidence="2" id="KW-1185">Reference proteome</keyword>
<dbReference type="EMBL" id="JABEZX010000008">
    <property type="protein sequence ID" value="MBA0562132.1"/>
    <property type="molecule type" value="Genomic_DNA"/>
</dbReference>
<feature type="non-terminal residue" evidence="1">
    <location>
        <position position="1"/>
    </location>
</feature>
<accession>A0A7J8MC53</accession>
<proteinExistence type="predicted"/>
<evidence type="ECO:0000313" key="1">
    <source>
        <dbReference type="EMBL" id="MBA0562132.1"/>
    </source>
</evidence>
<dbReference type="AlphaFoldDB" id="A0A7J8MC53"/>
<comment type="caution">
    <text evidence="1">The sequence shown here is derived from an EMBL/GenBank/DDBJ whole genome shotgun (WGS) entry which is preliminary data.</text>
</comment>
<dbReference type="Proteomes" id="UP000593572">
    <property type="component" value="Unassembled WGS sequence"/>
</dbReference>
<evidence type="ECO:0008006" key="3">
    <source>
        <dbReference type="Google" id="ProtNLM"/>
    </source>
</evidence>